<proteinExistence type="predicted"/>
<comment type="caution">
    <text evidence="1">The sequence shown here is derived from an EMBL/GenBank/DDBJ whole genome shotgun (WGS) entry which is preliminary data.</text>
</comment>
<accession>A0A5C6FD88</accession>
<dbReference type="EMBL" id="SJPW01000002">
    <property type="protein sequence ID" value="TWU58550.1"/>
    <property type="molecule type" value="Genomic_DNA"/>
</dbReference>
<sequence length="156" mass="17932">MKRRTIDFRSADEVIQDINMLRTSGYERAGNWNLTQACQHLMTTMNGGMDGFGFRLPLVLRATVIHWGFRYSLRKRKLGKGFPTFKSLRPTHMDSVDNDAIIDACVDSCRRANGFNGSMEEYPLLDNLSVDDWRDFMWIHASHHLSFLIPTTSCPT</sequence>
<reference evidence="1 2" key="1">
    <citation type="submission" date="2019-02" db="EMBL/GenBank/DDBJ databases">
        <title>Deep-cultivation of Planctomycetes and their phenomic and genomic characterization uncovers novel biology.</title>
        <authorList>
            <person name="Wiegand S."/>
            <person name="Jogler M."/>
            <person name="Boedeker C."/>
            <person name="Pinto D."/>
            <person name="Vollmers J."/>
            <person name="Rivas-Marin E."/>
            <person name="Kohn T."/>
            <person name="Peeters S.H."/>
            <person name="Heuer A."/>
            <person name="Rast P."/>
            <person name="Oberbeckmann S."/>
            <person name="Bunk B."/>
            <person name="Jeske O."/>
            <person name="Meyerdierks A."/>
            <person name="Storesund J.E."/>
            <person name="Kallscheuer N."/>
            <person name="Luecker S."/>
            <person name="Lage O.M."/>
            <person name="Pohl T."/>
            <person name="Merkel B.J."/>
            <person name="Hornburger P."/>
            <person name="Mueller R.-W."/>
            <person name="Bruemmer F."/>
            <person name="Labrenz M."/>
            <person name="Spormann A.M."/>
            <person name="Op Den Camp H."/>
            <person name="Overmann J."/>
            <person name="Amann R."/>
            <person name="Jetten M.S.M."/>
            <person name="Mascher T."/>
            <person name="Medema M.H."/>
            <person name="Devos D.P."/>
            <person name="Kaster A.-K."/>
            <person name="Ovreas L."/>
            <person name="Rohde M."/>
            <person name="Galperin M.Y."/>
            <person name="Jogler C."/>
        </authorList>
    </citation>
    <scope>NUCLEOTIDE SEQUENCE [LARGE SCALE GENOMIC DNA]</scope>
    <source>
        <strain evidence="1 2">Poly51</strain>
    </source>
</reference>
<dbReference type="OrthoDB" id="282689at2"/>
<name>A0A5C6FD88_9BACT</name>
<dbReference type="Proteomes" id="UP000318288">
    <property type="component" value="Unassembled WGS sequence"/>
</dbReference>
<organism evidence="1 2">
    <name type="scientific">Rubripirellula tenax</name>
    <dbReference type="NCBI Taxonomy" id="2528015"/>
    <lineage>
        <taxon>Bacteria</taxon>
        <taxon>Pseudomonadati</taxon>
        <taxon>Planctomycetota</taxon>
        <taxon>Planctomycetia</taxon>
        <taxon>Pirellulales</taxon>
        <taxon>Pirellulaceae</taxon>
        <taxon>Rubripirellula</taxon>
    </lineage>
</organism>
<dbReference type="Pfam" id="PF07606">
    <property type="entry name" value="DUF1569"/>
    <property type="match status" value="1"/>
</dbReference>
<dbReference type="InterPro" id="IPR011463">
    <property type="entry name" value="DUF1569"/>
</dbReference>
<protein>
    <recommendedName>
        <fullName evidence="3">DUF1569 domain-containing protein</fullName>
    </recommendedName>
</protein>
<keyword evidence="2" id="KW-1185">Reference proteome</keyword>
<evidence type="ECO:0000313" key="1">
    <source>
        <dbReference type="EMBL" id="TWU58550.1"/>
    </source>
</evidence>
<dbReference type="AlphaFoldDB" id="A0A5C6FD88"/>
<evidence type="ECO:0008006" key="3">
    <source>
        <dbReference type="Google" id="ProtNLM"/>
    </source>
</evidence>
<gene>
    <name evidence="1" type="ORF">Poly51_13290</name>
</gene>
<dbReference type="RefSeq" id="WP_146455527.1">
    <property type="nucleotide sequence ID" value="NZ_SJPW01000002.1"/>
</dbReference>
<evidence type="ECO:0000313" key="2">
    <source>
        <dbReference type="Proteomes" id="UP000318288"/>
    </source>
</evidence>